<accession>A0A2S2CNR1</accession>
<keyword evidence="1" id="KW-0620">Polyamine biosynthesis</keyword>
<protein>
    <recommendedName>
        <fullName evidence="3">Methyltransferase domain-containing protein</fullName>
    </recommendedName>
</protein>
<organism evidence="4 5">
    <name type="scientific">Azospirillum thermophilum</name>
    <dbReference type="NCBI Taxonomy" id="2202148"/>
    <lineage>
        <taxon>Bacteria</taxon>
        <taxon>Pseudomonadati</taxon>
        <taxon>Pseudomonadota</taxon>
        <taxon>Alphaproteobacteria</taxon>
        <taxon>Rhodospirillales</taxon>
        <taxon>Azospirillaceae</taxon>
        <taxon>Azospirillum</taxon>
    </lineage>
</organism>
<evidence type="ECO:0000313" key="4">
    <source>
        <dbReference type="EMBL" id="AWK86122.1"/>
    </source>
</evidence>
<sequence>MLAACAFAAGWSLMMLEILGGRLMAPHFGYSVHQWGAVIGVVMAFMAAGYWIGGRLGDGPRAVPALRAALIAGTAAAALTPWIGRPMLADAAERLNAAEGAVFGAMTILALPSFVLAMVSPLCAGLSALAGGAAAGRVYAVGTVGSIGGTFFAAFYAIPDLGVSLGYGVAAVPPALAAAALALEAAGRTRAAGTLALAPLGLLAGWGAGWSEGQGFALYRETPDNTIMVREDAQEIRLHLNVTWATQSRLRRDGGPTGLYYDLFPALPALAGTDAAGRRRVLILGLAGGAAATGIRRSWPDSDLLGVELDPEVVAVARERFALPPEVRVAVADARRFVERDRGHYDLIVVDLYATALIPFFTATREFFAAVERRLAPGGIVAMNVAAPLDRDALVGPLAATQAAVLPSVFVAEAGRGNWLLLATREPRTAEAMREALRNAPQRVQTPAARILESLAAAETAGGPVLTDDLSDIDRRGLRALYGG</sequence>
<feature type="transmembrane region" description="Helical" evidence="2">
    <location>
        <begin position="65"/>
        <end position="83"/>
    </location>
</feature>
<dbReference type="AlphaFoldDB" id="A0A2S2CNR1"/>
<dbReference type="OrthoDB" id="8221452at2"/>
<name>A0A2S2CNR1_9PROT</name>
<evidence type="ECO:0000313" key="5">
    <source>
        <dbReference type="Proteomes" id="UP000245629"/>
    </source>
</evidence>
<feature type="transmembrane region" description="Helical" evidence="2">
    <location>
        <begin position="138"/>
        <end position="158"/>
    </location>
</feature>
<feature type="transmembrane region" description="Helical" evidence="2">
    <location>
        <begin position="36"/>
        <end position="53"/>
    </location>
</feature>
<evidence type="ECO:0000259" key="3">
    <source>
        <dbReference type="Pfam" id="PF13649"/>
    </source>
</evidence>
<feature type="transmembrane region" description="Helical" evidence="2">
    <location>
        <begin position="164"/>
        <end position="183"/>
    </location>
</feature>
<dbReference type="Pfam" id="PF13649">
    <property type="entry name" value="Methyltransf_25"/>
    <property type="match status" value="1"/>
</dbReference>
<dbReference type="CDD" id="cd02440">
    <property type="entry name" value="AdoMet_MTases"/>
    <property type="match status" value="1"/>
</dbReference>
<keyword evidence="2" id="KW-0472">Membrane</keyword>
<keyword evidence="2" id="KW-1133">Transmembrane helix</keyword>
<dbReference type="Gene3D" id="3.40.50.150">
    <property type="entry name" value="Vaccinia Virus protein VP39"/>
    <property type="match status" value="1"/>
</dbReference>
<feature type="domain" description="Methyltransferase" evidence="3">
    <location>
        <begin position="281"/>
        <end position="379"/>
    </location>
</feature>
<dbReference type="NCBIfam" id="NF037959">
    <property type="entry name" value="MFS_SpdSyn"/>
    <property type="match status" value="1"/>
</dbReference>
<dbReference type="RefSeq" id="WP_109325868.1">
    <property type="nucleotide sequence ID" value="NZ_CP029353.1"/>
</dbReference>
<dbReference type="InterPro" id="IPR029063">
    <property type="entry name" value="SAM-dependent_MTases_sf"/>
</dbReference>
<keyword evidence="2" id="KW-0812">Transmembrane</keyword>
<keyword evidence="5" id="KW-1185">Reference proteome</keyword>
<dbReference type="PANTHER" id="PTHR43317:SF1">
    <property type="entry name" value="THERMOSPERMINE SYNTHASE ACAULIS5"/>
    <property type="match status" value="1"/>
</dbReference>
<gene>
    <name evidence="4" type="ORF">DEW08_07535</name>
</gene>
<dbReference type="PANTHER" id="PTHR43317">
    <property type="entry name" value="THERMOSPERMINE SYNTHASE ACAULIS5"/>
    <property type="match status" value="1"/>
</dbReference>
<dbReference type="SUPFAM" id="SSF53335">
    <property type="entry name" value="S-adenosyl-L-methionine-dependent methyltransferases"/>
    <property type="match status" value="1"/>
</dbReference>
<reference evidence="5" key="1">
    <citation type="submission" date="2018-05" db="EMBL/GenBank/DDBJ databases">
        <title>Azospirillum thermophila sp. nov., a novel isolated from hot spring.</title>
        <authorList>
            <person name="Zhao Z."/>
        </authorList>
    </citation>
    <scope>NUCLEOTIDE SEQUENCE [LARGE SCALE GENOMIC DNA]</scope>
    <source>
        <strain evidence="5">CFH 70021</strain>
    </source>
</reference>
<dbReference type="KEGG" id="azz:DEW08_07535"/>
<dbReference type="EMBL" id="CP029353">
    <property type="protein sequence ID" value="AWK86122.1"/>
    <property type="molecule type" value="Genomic_DNA"/>
</dbReference>
<dbReference type="Proteomes" id="UP000245629">
    <property type="component" value="Chromosome 2"/>
</dbReference>
<dbReference type="InterPro" id="IPR041698">
    <property type="entry name" value="Methyltransf_25"/>
</dbReference>
<feature type="transmembrane region" description="Helical" evidence="2">
    <location>
        <begin position="103"/>
        <end position="126"/>
    </location>
</feature>
<evidence type="ECO:0000256" key="1">
    <source>
        <dbReference type="ARBA" id="ARBA00023115"/>
    </source>
</evidence>
<dbReference type="GO" id="GO:0006596">
    <property type="term" value="P:polyamine biosynthetic process"/>
    <property type="evidence" value="ECO:0007669"/>
    <property type="project" value="UniProtKB-KW"/>
</dbReference>
<evidence type="ECO:0000256" key="2">
    <source>
        <dbReference type="SAM" id="Phobius"/>
    </source>
</evidence>
<proteinExistence type="predicted"/>